<sequence length="796" mass="89704">MLALKLRQRFPRNLRPVQEQAPNLLDEVQIAAAAKRAPLTAKDSTLREQQAWQQEELRLQQRKQELALKPEISKAKAEERALAEAEAWISVRGAKEGFPNLAPTIKFESYLTKEPRESQQPPLKIMHYPVAEVNGKESWCHTFEDRESQYSASTLPYQLEVPTFAGDPIEYCHFIRAFESMIVMKTTSYSARMYYLVQYTVGELQELMRSCLAIDLEERYREARKLLAKRYGQLYKIASAYVEHVTNGPVMKAEDGAALLSFSALLTTCKNMLNEIGYLSKIENPDNEITEEKAREVKIAHPIFGDIISEPSKSVHDGKRPANRLSSFVANPSTSADGGLSDDTLVLGPREPTLSCPLCKATHWLSQCKDFRRRNISDCQRESALLQLLDPQSLCGPCPKTSFCKVYGCEGKHWTFLHPPAVQATNGTQSGMGSQSEYVNVDNLQCAFSGVGGSVRGVPVVPVKVRAKGSHTTAHTYPFLDANEAPWVKDIDTTISLPTMERESSTKKCELVQLEVFNLQENNIIELPLVFSTPKLPVASESVTHQKDVDRWPHLKGAALELQEVRESQNGGPYTAKTLLGWLINGPLGRNGSAKHTSNIIRADTALDQQFQRFCNMEFNDSLLDNERAMSLKDKRALNIMESTAVLKEGHYETAMPWRYSLLYLQNNRILAVHCLELHSLHDNERAMSLKDKRALNIMESTAVLKEGHYQIAMPWRAGSFKDLYDSQMLVERALGVRWDIEGDIFCYKIKVSDKPLTRRGLLSVVSSVYDPLRFAAPVILPAKAILQDLCRKRLE</sequence>
<reference evidence="1" key="2">
    <citation type="journal article" date="2023" name="Science">
        <title>Genomic signatures of disease resistance in endangered staghorn corals.</title>
        <authorList>
            <person name="Vollmer S.V."/>
            <person name="Selwyn J.D."/>
            <person name="Despard B.A."/>
            <person name="Roesel C.L."/>
        </authorList>
    </citation>
    <scope>NUCLEOTIDE SEQUENCE</scope>
    <source>
        <strain evidence="1">K2</strain>
    </source>
</reference>
<protein>
    <submittedName>
        <fullName evidence="1">Uncharacterized protein</fullName>
    </submittedName>
</protein>
<evidence type="ECO:0000313" key="1">
    <source>
        <dbReference type="EMBL" id="KAK2549461.1"/>
    </source>
</evidence>
<gene>
    <name evidence="1" type="ORF">P5673_030139</name>
</gene>
<reference evidence="1" key="1">
    <citation type="journal article" date="2023" name="G3 (Bethesda)">
        <title>Whole genome assembly and annotation of the endangered Caribbean coral Acropora cervicornis.</title>
        <authorList>
            <person name="Selwyn J.D."/>
            <person name="Vollmer S.V."/>
        </authorList>
    </citation>
    <scope>NUCLEOTIDE SEQUENCE</scope>
    <source>
        <strain evidence="1">K2</strain>
    </source>
</reference>
<organism evidence="1 2">
    <name type="scientific">Acropora cervicornis</name>
    <name type="common">Staghorn coral</name>
    <dbReference type="NCBI Taxonomy" id="6130"/>
    <lineage>
        <taxon>Eukaryota</taxon>
        <taxon>Metazoa</taxon>
        <taxon>Cnidaria</taxon>
        <taxon>Anthozoa</taxon>
        <taxon>Hexacorallia</taxon>
        <taxon>Scleractinia</taxon>
        <taxon>Astrocoeniina</taxon>
        <taxon>Acroporidae</taxon>
        <taxon>Acropora</taxon>
    </lineage>
</organism>
<dbReference type="Pfam" id="PF05380">
    <property type="entry name" value="Peptidase_A17"/>
    <property type="match status" value="1"/>
</dbReference>
<dbReference type="Proteomes" id="UP001249851">
    <property type="component" value="Unassembled WGS sequence"/>
</dbReference>
<dbReference type="InterPro" id="IPR005312">
    <property type="entry name" value="DUF1759"/>
</dbReference>
<evidence type="ECO:0000313" key="2">
    <source>
        <dbReference type="Proteomes" id="UP001249851"/>
    </source>
</evidence>
<dbReference type="PANTHER" id="PTHR47331:SF1">
    <property type="entry name" value="GAG-LIKE PROTEIN"/>
    <property type="match status" value="1"/>
</dbReference>
<dbReference type="PANTHER" id="PTHR47331">
    <property type="entry name" value="PHD-TYPE DOMAIN-CONTAINING PROTEIN"/>
    <property type="match status" value="1"/>
</dbReference>
<proteinExistence type="predicted"/>
<keyword evidence="2" id="KW-1185">Reference proteome</keyword>
<dbReference type="InterPro" id="IPR008042">
    <property type="entry name" value="Retrotrans_Pao"/>
</dbReference>
<dbReference type="AlphaFoldDB" id="A0AAD9PUR4"/>
<dbReference type="Pfam" id="PF03564">
    <property type="entry name" value="DUF1759"/>
    <property type="match status" value="1"/>
</dbReference>
<accession>A0AAD9PUR4</accession>
<dbReference type="EMBL" id="JARQWQ010000126">
    <property type="protein sequence ID" value="KAK2549461.1"/>
    <property type="molecule type" value="Genomic_DNA"/>
</dbReference>
<comment type="caution">
    <text evidence="1">The sequence shown here is derived from an EMBL/GenBank/DDBJ whole genome shotgun (WGS) entry which is preliminary data.</text>
</comment>
<name>A0AAD9PUR4_ACRCE</name>